<evidence type="ECO:0000313" key="13">
    <source>
        <dbReference type="EMBL" id="KAK3395946.1"/>
    </source>
</evidence>
<organism evidence="13 14">
    <name type="scientific">Sordaria brevicollis</name>
    <dbReference type="NCBI Taxonomy" id="83679"/>
    <lineage>
        <taxon>Eukaryota</taxon>
        <taxon>Fungi</taxon>
        <taxon>Dikarya</taxon>
        <taxon>Ascomycota</taxon>
        <taxon>Pezizomycotina</taxon>
        <taxon>Sordariomycetes</taxon>
        <taxon>Sordariomycetidae</taxon>
        <taxon>Sordariales</taxon>
        <taxon>Sordariaceae</taxon>
        <taxon>Sordaria</taxon>
    </lineage>
</organism>
<evidence type="ECO:0000256" key="2">
    <source>
        <dbReference type="ARBA" id="ARBA00003495"/>
    </source>
</evidence>
<accession>A0AAE0U9H8</accession>
<dbReference type="InterPro" id="IPR008181">
    <property type="entry name" value="dUTPase"/>
</dbReference>
<dbReference type="InterPro" id="IPR029054">
    <property type="entry name" value="dUTPase-like"/>
</dbReference>
<keyword evidence="10" id="KW-0479">Metal-binding</keyword>
<keyword evidence="14" id="KW-1185">Reference proteome</keyword>
<dbReference type="NCBIfam" id="NF001862">
    <property type="entry name" value="PRK00601.1"/>
    <property type="match status" value="1"/>
</dbReference>
<protein>
    <recommendedName>
        <fullName evidence="10">Deoxyuridine 5'-triphosphate nucleotidohydrolase</fullName>
        <shortName evidence="10">dUTPase</shortName>
        <ecNumber evidence="10">3.6.1.23</ecNumber>
    </recommendedName>
    <alternativeName>
        <fullName evidence="10">dUTP pyrophosphatase</fullName>
    </alternativeName>
</protein>
<keyword evidence="6 10" id="KW-0378">Hydrolase</keyword>
<evidence type="ECO:0000313" key="14">
    <source>
        <dbReference type="Proteomes" id="UP001281003"/>
    </source>
</evidence>
<evidence type="ECO:0000256" key="6">
    <source>
        <dbReference type="ARBA" id="ARBA00022801"/>
    </source>
</evidence>
<comment type="cofactor">
    <cofactor evidence="1 10">
        <name>Mg(2+)</name>
        <dbReference type="ChEBI" id="CHEBI:18420"/>
    </cofactor>
</comment>
<dbReference type="PANTHER" id="PTHR11241:SF0">
    <property type="entry name" value="DEOXYURIDINE 5'-TRIPHOSPHATE NUCLEOTIDOHYDROLASE"/>
    <property type="match status" value="1"/>
</dbReference>
<evidence type="ECO:0000256" key="8">
    <source>
        <dbReference type="ARBA" id="ARBA00023080"/>
    </source>
</evidence>
<comment type="function">
    <text evidence="10">Involved in nucleotide metabolism via production of dUMP, the immediate precursor of thymidine nucleotides, and decreases the intracellular concentration of dUTP so that uracil cannot be incorporated into DNA.</text>
</comment>
<dbReference type="EC" id="3.6.1.23" evidence="10"/>
<evidence type="ECO:0000256" key="5">
    <source>
        <dbReference type="ARBA" id="ARBA00011233"/>
    </source>
</evidence>
<reference evidence="13" key="1">
    <citation type="journal article" date="2023" name="Mol. Phylogenet. Evol.">
        <title>Genome-scale phylogeny and comparative genomics of the fungal order Sordariales.</title>
        <authorList>
            <person name="Hensen N."/>
            <person name="Bonometti L."/>
            <person name="Westerberg I."/>
            <person name="Brannstrom I.O."/>
            <person name="Guillou S."/>
            <person name="Cros-Aarteil S."/>
            <person name="Calhoun S."/>
            <person name="Haridas S."/>
            <person name="Kuo A."/>
            <person name="Mondo S."/>
            <person name="Pangilinan J."/>
            <person name="Riley R."/>
            <person name="LaButti K."/>
            <person name="Andreopoulos B."/>
            <person name="Lipzen A."/>
            <person name="Chen C."/>
            <person name="Yan M."/>
            <person name="Daum C."/>
            <person name="Ng V."/>
            <person name="Clum A."/>
            <person name="Steindorff A."/>
            <person name="Ohm R.A."/>
            <person name="Martin F."/>
            <person name="Silar P."/>
            <person name="Natvig D.O."/>
            <person name="Lalanne C."/>
            <person name="Gautier V."/>
            <person name="Ament-Velasquez S.L."/>
            <person name="Kruys A."/>
            <person name="Hutchinson M.I."/>
            <person name="Powell A.J."/>
            <person name="Barry K."/>
            <person name="Miller A.N."/>
            <person name="Grigoriev I.V."/>
            <person name="Debuchy R."/>
            <person name="Gladieux P."/>
            <person name="Hiltunen Thoren M."/>
            <person name="Johannesson H."/>
        </authorList>
    </citation>
    <scope>NUCLEOTIDE SEQUENCE</scope>
    <source>
        <strain evidence="13">FGSC 1904</strain>
    </source>
</reference>
<feature type="compositionally biased region" description="Low complexity" evidence="11">
    <location>
        <begin position="57"/>
        <end position="81"/>
    </location>
</feature>
<evidence type="ECO:0000256" key="11">
    <source>
        <dbReference type="SAM" id="MobiDB-lite"/>
    </source>
</evidence>
<dbReference type="GO" id="GO:0046081">
    <property type="term" value="P:dUTP catabolic process"/>
    <property type="evidence" value="ECO:0007669"/>
    <property type="project" value="UniProtKB-UniRule"/>
</dbReference>
<dbReference type="InterPro" id="IPR036157">
    <property type="entry name" value="dUTPase-like_sf"/>
</dbReference>
<evidence type="ECO:0000256" key="3">
    <source>
        <dbReference type="ARBA" id="ARBA00005142"/>
    </source>
</evidence>
<gene>
    <name evidence="13" type="ORF">B0T20DRAFT_49120</name>
</gene>
<evidence type="ECO:0000256" key="4">
    <source>
        <dbReference type="ARBA" id="ARBA00006581"/>
    </source>
</evidence>
<dbReference type="AlphaFoldDB" id="A0AAE0U9H8"/>
<dbReference type="Gene3D" id="2.70.40.10">
    <property type="match status" value="1"/>
</dbReference>
<dbReference type="PANTHER" id="PTHR11241">
    <property type="entry name" value="DEOXYURIDINE 5'-TRIPHOSPHATE NUCLEOTIDOHYDROLASE"/>
    <property type="match status" value="1"/>
</dbReference>
<comment type="catalytic activity">
    <reaction evidence="9 10">
        <text>dUTP + H2O = dUMP + diphosphate + H(+)</text>
        <dbReference type="Rhea" id="RHEA:10248"/>
        <dbReference type="ChEBI" id="CHEBI:15377"/>
        <dbReference type="ChEBI" id="CHEBI:15378"/>
        <dbReference type="ChEBI" id="CHEBI:33019"/>
        <dbReference type="ChEBI" id="CHEBI:61555"/>
        <dbReference type="ChEBI" id="CHEBI:246422"/>
        <dbReference type="EC" id="3.6.1.23"/>
    </reaction>
</comment>
<dbReference type="GO" id="GO:0000287">
    <property type="term" value="F:magnesium ion binding"/>
    <property type="evidence" value="ECO:0007669"/>
    <property type="project" value="UniProtKB-UniRule"/>
</dbReference>
<dbReference type="GO" id="GO:0006226">
    <property type="term" value="P:dUMP biosynthetic process"/>
    <property type="evidence" value="ECO:0007669"/>
    <property type="project" value="UniProtKB-UniRule"/>
</dbReference>
<dbReference type="Proteomes" id="UP001281003">
    <property type="component" value="Unassembled WGS sequence"/>
</dbReference>
<keyword evidence="8 10" id="KW-0546">Nucleotide metabolism</keyword>
<comment type="function">
    <text evidence="2">This enzyme is involved in nucleotide metabolism: it produces dUMP, the immediate precursor of thymidine nucleotides and it decreases the intracellular concentration of dUTP so that uracil cannot be incorporated into DNA.</text>
</comment>
<dbReference type="NCBIfam" id="TIGR00576">
    <property type="entry name" value="dut"/>
    <property type="match status" value="1"/>
</dbReference>
<comment type="subunit">
    <text evidence="5 10">Homotrimer.</text>
</comment>
<feature type="domain" description="dUTPase-like" evidence="12">
    <location>
        <begin position="107"/>
        <end position="235"/>
    </location>
</feature>
<dbReference type="SUPFAM" id="SSF51283">
    <property type="entry name" value="dUTPase-like"/>
    <property type="match status" value="1"/>
</dbReference>
<keyword evidence="7 10" id="KW-0460">Magnesium</keyword>
<evidence type="ECO:0000256" key="10">
    <source>
        <dbReference type="RuleBase" id="RU367024"/>
    </source>
</evidence>
<comment type="caution">
    <text evidence="13">The sequence shown here is derived from an EMBL/GenBank/DDBJ whole genome shotgun (WGS) entry which is preliminary data.</text>
</comment>
<proteinExistence type="inferred from homology"/>
<dbReference type="GO" id="GO:0004170">
    <property type="term" value="F:dUTP diphosphatase activity"/>
    <property type="evidence" value="ECO:0007669"/>
    <property type="project" value="UniProtKB-UniRule"/>
</dbReference>
<evidence type="ECO:0000259" key="12">
    <source>
        <dbReference type="Pfam" id="PF00692"/>
    </source>
</evidence>
<reference evidence="13" key="2">
    <citation type="submission" date="2023-07" db="EMBL/GenBank/DDBJ databases">
        <authorList>
            <consortium name="Lawrence Berkeley National Laboratory"/>
            <person name="Haridas S."/>
            <person name="Hensen N."/>
            <person name="Bonometti L."/>
            <person name="Westerberg I."/>
            <person name="Brannstrom I.O."/>
            <person name="Guillou S."/>
            <person name="Cros-Aarteil S."/>
            <person name="Calhoun S."/>
            <person name="Kuo A."/>
            <person name="Mondo S."/>
            <person name="Pangilinan J."/>
            <person name="Riley R."/>
            <person name="LaButti K."/>
            <person name="Andreopoulos B."/>
            <person name="Lipzen A."/>
            <person name="Chen C."/>
            <person name="Yanf M."/>
            <person name="Daum C."/>
            <person name="Ng V."/>
            <person name="Clum A."/>
            <person name="Steindorff A."/>
            <person name="Ohm R."/>
            <person name="Martin F."/>
            <person name="Silar P."/>
            <person name="Natvig D."/>
            <person name="Lalanne C."/>
            <person name="Gautier V."/>
            <person name="Ament-velasquez S.L."/>
            <person name="Kruys A."/>
            <person name="Hutchinson M.I."/>
            <person name="Powell A.J."/>
            <person name="Barry K."/>
            <person name="Miller A.N."/>
            <person name="Grigoriev I.V."/>
            <person name="Debuchy R."/>
            <person name="Gladieux P."/>
            <person name="Thoren M.H."/>
            <person name="Johannesson H."/>
        </authorList>
    </citation>
    <scope>NUCLEOTIDE SEQUENCE</scope>
    <source>
        <strain evidence="13">FGSC 1904</strain>
    </source>
</reference>
<comment type="pathway">
    <text evidence="3 10">Pyrimidine metabolism; dUMP biosynthesis; dUMP from dCTP (dUTP route): step 2/2.</text>
</comment>
<comment type="similarity">
    <text evidence="4 10">Belongs to the dUTPase family.</text>
</comment>
<feature type="compositionally biased region" description="Low complexity" evidence="11">
    <location>
        <begin position="32"/>
        <end position="46"/>
    </location>
</feature>
<dbReference type="FunFam" id="2.70.40.10:FF:000004">
    <property type="entry name" value="Deoxyuridine triphosphatase"/>
    <property type="match status" value="1"/>
</dbReference>
<evidence type="ECO:0000256" key="1">
    <source>
        <dbReference type="ARBA" id="ARBA00001946"/>
    </source>
</evidence>
<dbReference type="InterPro" id="IPR033704">
    <property type="entry name" value="dUTPase_trimeric"/>
</dbReference>
<evidence type="ECO:0000256" key="9">
    <source>
        <dbReference type="ARBA" id="ARBA00047686"/>
    </source>
</evidence>
<feature type="region of interest" description="Disordered" evidence="11">
    <location>
        <begin position="32"/>
        <end position="92"/>
    </location>
</feature>
<dbReference type="CDD" id="cd07557">
    <property type="entry name" value="trimeric_dUTPase"/>
    <property type="match status" value="1"/>
</dbReference>
<dbReference type="Pfam" id="PF00692">
    <property type="entry name" value="dUTPase"/>
    <property type="match status" value="1"/>
</dbReference>
<sequence>MFVARRPFLRSSSSLLSRLSILPRTPTTTTFLTTRQMTAAASTTEPTSPPAKRLKTSSDSSSQTTTAQTATASTMTAPSASNDNEHTSAVTKLSQAPPLLIKKLSDKARLPTRGSAFAAGYDIYAAKETTIPARGKGLVDTDISMAVPEGTYGRIAPRSGLAAKNFIDVGAGVIDADYRGQVKVLLFNHSDVDFVVKEGDRVAQLVLERIYTPEVVEVQELEESVRGAGGFGSTGVSEVKN</sequence>
<name>A0AAE0U9H8_SORBR</name>
<dbReference type="EMBL" id="JAUTDP010000010">
    <property type="protein sequence ID" value="KAK3395946.1"/>
    <property type="molecule type" value="Genomic_DNA"/>
</dbReference>
<evidence type="ECO:0000256" key="7">
    <source>
        <dbReference type="ARBA" id="ARBA00022842"/>
    </source>
</evidence>